<dbReference type="Proteomes" id="UP000225144">
    <property type="component" value="Genome"/>
</dbReference>
<protein>
    <submittedName>
        <fullName evidence="1">Uncharacterized protein</fullName>
    </submittedName>
</protein>
<sequence>MKFLKSVFDELVKILAIAMIAISAVKAYDTWTYEEPSQMLIDIYKRDNTVHKI</sequence>
<proteinExistence type="predicted"/>
<reference evidence="1 2" key="1">
    <citation type="submission" date="2015-02" db="EMBL/GenBank/DDBJ databases">
        <title>Complete genome sequences of Edwardsiella bacteriophages, PEi20 and PEi26.</title>
        <authorList>
            <person name="Yasuike M."/>
            <person name="Nishiki I."/>
            <person name="Iwasaki Y."/>
            <person name="Nakamura Y."/>
            <person name="Fujiwara A."/>
            <person name="Hassan E.S."/>
            <person name="Mahmoud M.M."/>
            <person name="Kawato Y."/>
            <person name="Nagai S."/>
            <person name="Kobayashi T."/>
            <person name="Ototake M."/>
            <person name="Nakai T."/>
        </authorList>
    </citation>
    <scope>NUCLEOTIDE SEQUENCE [LARGE SCALE GENOMIC DNA]</scope>
</reference>
<accession>A0A0B6VLH5</accession>
<evidence type="ECO:0000313" key="2">
    <source>
        <dbReference type="Proteomes" id="UP000225144"/>
    </source>
</evidence>
<name>A0A0B6VLH5_9CAUD</name>
<organism evidence="1 2">
    <name type="scientific">Edwardsiella phage PEi26</name>
    <dbReference type="NCBI Taxonomy" id="1608311"/>
    <lineage>
        <taxon>Viruses</taxon>
        <taxon>Duplodnaviria</taxon>
        <taxon>Heunggongvirae</taxon>
        <taxon>Uroviricota</taxon>
        <taxon>Caudoviricetes</taxon>
        <taxon>Pantevenvirales</taxon>
        <taxon>Straboviridae</taxon>
        <taxon>Tevenvirinae</taxon>
        <taxon>Kanagawavirus</taxon>
        <taxon>Kanagawavirus pei20</taxon>
    </lineage>
</organism>
<dbReference type="EMBL" id="AP014715">
    <property type="protein sequence ID" value="BAQ23047.1"/>
    <property type="molecule type" value="Genomic_DNA"/>
</dbReference>
<evidence type="ECO:0000313" key="1">
    <source>
        <dbReference type="EMBL" id="BAQ23047.1"/>
    </source>
</evidence>